<accession>A0A2H0RGM3</accession>
<comment type="caution">
    <text evidence="2">The sequence shown here is derived from an EMBL/GenBank/DDBJ whole genome shotgun (WGS) entry which is preliminary data.</text>
</comment>
<evidence type="ECO:0000313" key="3">
    <source>
        <dbReference type="Proteomes" id="UP000230906"/>
    </source>
</evidence>
<dbReference type="EMBL" id="PCYJ01000013">
    <property type="protein sequence ID" value="PIR45580.1"/>
    <property type="molecule type" value="Genomic_DNA"/>
</dbReference>
<proteinExistence type="predicted"/>
<name>A0A2H0RGM3_9BACT</name>
<keyword evidence="1" id="KW-1133">Transmembrane helix</keyword>
<keyword evidence="1" id="KW-0812">Transmembrane</keyword>
<sequence length="195" mass="20685">MKKSYWVYLLIAVVVVAGGAWFLSSDKAPNLVTPTPERLVGDEAKLAEAISSAEVQIPELNITAKLVDGEADFTDGGQVAGSVRLVSVLEQKALADGSYHVFANLSVDTGGTGTFNYVSLFHVSTEGVDNTSAVFVGDRVVIEGVTFGEDLPEGGYRLSINYLGRDLGDAMASEPTVADSLELRVADHQITGLKY</sequence>
<dbReference type="AlphaFoldDB" id="A0A2H0RGM3"/>
<gene>
    <name evidence="2" type="ORF">COV09_00720</name>
</gene>
<dbReference type="Proteomes" id="UP000230906">
    <property type="component" value="Unassembled WGS sequence"/>
</dbReference>
<evidence type="ECO:0000256" key="1">
    <source>
        <dbReference type="SAM" id="Phobius"/>
    </source>
</evidence>
<organism evidence="2 3">
    <name type="scientific">Candidatus Vogelbacteria bacterium CG10_big_fil_rev_8_21_14_0_10_50_13</name>
    <dbReference type="NCBI Taxonomy" id="1975044"/>
    <lineage>
        <taxon>Bacteria</taxon>
        <taxon>Candidatus Vogeliibacteriota</taxon>
    </lineage>
</organism>
<feature type="transmembrane region" description="Helical" evidence="1">
    <location>
        <begin position="6"/>
        <end position="23"/>
    </location>
</feature>
<keyword evidence="1" id="KW-0472">Membrane</keyword>
<reference evidence="2 3" key="1">
    <citation type="submission" date="2017-09" db="EMBL/GenBank/DDBJ databases">
        <title>Depth-based differentiation of microbial function through sediment-hosted aquifers and enrichment of novel symbionts in the deep terrestrial subsurface.</title>
        <authorList>
            <person name="Probst A.J."/>
            <person name="Ladd B."/>
            <person name="Jarett J.K."/>
            <person name="Geller-Mcgrath D.E."/>
            <person name="Sieber C.M."/>
            <person name="Emerson J.B."/>
            <person name="Anantharaman K."/>
            <person name="Thomas B.C."/>
            <person name="Malmstrom R."/>
            <person name="Stieglmeier M."/>
            <person name="Klingl A."/>
            <person name="Woyke T."/>
            <person name="Ryan C.M."/>
            <person name="Banfield J.F."/>
        </authorList>
    </citation>
    <scope>NUCLEOTIDE SEQUENCE [LARGE SCALE GENOMIC DNA]</scope>
    <source>
        <strain evidence="2">CG10_big_fil_rev_8_21_14_0_10_50_13</strain>
    </source>
</reference>
<evidence type="ECO:0000313" key="2">
    <source>
        <dbReference type="EMBL" id="PIR45580.1"/>
    </source>
</evidence>
<protein>
    <submittedName>
        <fullName evidence="2">Uncharacterized protein</fullName>
    </submittedName>
</protein>